<reference evidence="1 2" key="1">
    <citation type="submission" date="2015-11" db="EMBL/GenBank/DDBJ databases">
        <title>Genomic analysis of 38 Legionella species identifies large and diverse effector repertoires.</title>
        <authorList>
            <person name="Burstein D."/>
            <person name="Amaro F."/>
            <person name="Zusman T."/>
            <person name="Lifshitz Z."/>
            <person name="Cohen O."/>
            <person name="Gilbert J.A."/>
            <person name="Pupko T."/>
            <person name="Shuman H.A."/>
            <person name="Segal G."/>
        </authorList>
    </citation>
    <scope>NUCLEOTIDE SEQUENCE [LARGE SCALE GENOMIC DNA]</scope>
    <source>
        <strain evidence="1 2">ATCC 51914</strain>
    </source>
</reference>
<comment type="caution">
    <text evidence="1">The sequence shown here is derived from an EMBL/GenBank/DDBJ whole genome shotgun (WGS) entry which is preliminary data.</text>
</comment>
<gene>
    <name evidence="1" type="ORF">Lwal_3281</name>
</gene>
<evidence type="ECO:0000313" key="2">
    <source>
        <dbReference type="Proteomes" id="UP000054729"/>
    </source>
</evidence>
<name>A0A0W1A1Q6_9GAMM</name>
<dbReference type="SUPFAM" id="SSF141571">
    <property type="entry name" value="Pentapeptide repeat-like"/>
    <property type="match status" value="1"/>
</dbReference>
<accession>A0A0W1A1Q6</accession>
<dbReference type="Proteomes" id="UP000054729">
    <property type="component" value="Unassembled WGS sequence"/>
</dbReference>
<dbReference type="AlphaFoldDB" id="A0A0W1A1Q6"/>
<dbReference type="EMBL" id="LNZB01000060">
    <property type="protein sequence ID" value="KTD75240.1"/>
    <property type="molecule type" value="Genomic_DNA"/>
</dbReference>
<sequence>MTFIEIITQQKPIGSQQQMRQKMAHSNFSKALNQVDFEESNLYESEFNEDVNDCNFMNAKLAGSTFRKNIKGFSCFSGADLNGVHFYGECDHTVLFIGSNISPDDTKSLGGIQTVSQLEKGLREGQYTQDQIDTLYKLLSLAYQQVGEALETFAKTQYHINDNHLDHIHLAMEIVKKHMSSNPQDLYSIKI</sequence>
<evidence type="ECO:0000313" key="1">
    <source>
        <dbReference type="EMBL" id="KTD75240.1"/>
    </source>
</evidence>
<dbReference type="RefSeq" id="WP_058481849.1">
    <property type="nucleotide sequence ID" value="NZ_CAAAIQ010000014.1"/>
</dbReference>
<dbReference type="PATRIC" id="fig|66969.6.peg.3576"/>
<keyword evidence="2" id="KW-1185">Reference proteome</keyword>
<protein>
    <submittedName>
        <fullName evidence="1">Uncharacterized protein</fullName>
    </submittedName>
</protein>
<dbReference type="Gene3D" id="2.160.20.80">
    <property type="entry name" value="E3 ubiquitin-protein ligase SopA"/>
    <property type="match status" value="1"/>
</dbReference>
<organism evidence="1 2">
    <name type="scientific">Legionella waltersii</name>
    <dbReference type="NCBI Taxonomy" id="66969"/>
    <lineage>
        <taxon>Bacteria</taxon>
        <taxon>Pseudomonadati</taxon>
        <taxon>Pseudomonadota</taxon>
        <taxon>Gammaproteobacteria</taxon>
        <taxon>Legionellales</taxon>
        <taxon>Legionellaceae</taxon>
        <taxon>Legionella</taxon>
    </lineage>
</organism>
<proteinExistence type="predicted"/>